<feature type="region of interest" description="Disordered" evidence="7">
    <location>
        <begin position="296"/>
        <end position="325"/>
    </location>
</feature>
<dbReference type="GO" id="GO:0005886">
    <property type="term" value="C:plasma membrane"/>
    <property type="evidence" value="ECO:0007669"/>
    <property type="project" value="UniProtKB-SubCell"/>
</dbReference>
<feature type="transmembrane region" description="Helical" evidence="6">
    <location>
        <begin position="202"/>
        <end position="226"/>
    </location>
</feature>
<reference evidence="8 9" key="1">
    <citation type="submission" date="2017-11" db="EMBL/GenBank/DDBJ databases">
        <title>Genomic Encyclopedia of Archaeal and Bacterial Type Strains, Phase II (KMG-II): From Individual Species to Whole Genera.</title>
        <authorList>
            <person name="Goeker M."/>
        </authorList>
    </citation>
    <scope>NUCLEOTIDE SEQUENCE [LARGE SCALE GENOMIC DNA]</scope>
    <source>
        <strain evidence="8 9">DSM 27763</strain>
    </source>
</reference>
<evidence type="ECO:0000313" key="8">
    <source>
        <dbReference type="EMBL" id="PJJ57129.1"/>
    </source>
</evidence>
<keyword evidence="5 6" id="KW-0472">Membrane</keyword>
<proteinExistence type="inferred from homology"/>
<keyword evidence="6" id="KW-1003">Cell membrane</keyword>
<dbReference type="PANTHER" id="PTHR43701">
    <property type="entry name" value="MEMBRANE TRANSPORTER PROTEIN MJ0441-RELATED"/>
    <property type="match status" value="1"/>
</dbReference>
<dbReference type="InterPro" id="IPR051598">
    <property type="entry name" value="TSUP/Inactive_protease-like"/>
</dbReference>
<comment type="subcellular location">
    <subcellularLocation>
        <location evidence="6">Cell membrane</location>
        <topology evidence="6">Multi-pass membrane protein</topology>
    </subcellularLocation>
    <subcellularLocation>
        <location evidence="1">Membrane</location>
        <topology evidence="1">Multi-pass membrane protein</topology>
    </subcellularLocation>
</comment>
<comment type="similarity">
    <text evidence="2 6">Belongs to the 4-toluene sulfonate uptake permease (TSUP) (TC 2.A.102) family.</text>
</comment>
<keyword evidence="9" id="KW-1185">Reference proteome</keyword>
<evidence type="ECO:0000256" key="7">
    <source>
        <dbReference type="SAM" id="MobiDB-lite"/>
    </source>
</evidence>
<comment type="caution">
    <text evidence="8">The sequence shown here is derived from an EMBL/GenBank/DDBJ whole genome shotgun (WGS) entry which is preliminary data.</text>
</comment>
<dbReference type="Pfam" id="PF01925">
    <property type="entry name" value="TauE"/>
    <property type="match status" value="1"/>
</dbReference>
<evidence type="ECO:0000256" key="4">
    <source>
        <dbReference type="ARBA" id="ARBA00022989"/>
    </source>
</evidence>
<evidence type="ECO:0000256" key="5">
    <source>
        <dbReference type="ARBA" id="ARBA00023136"/>
    </source>
</evidence>
<dbReference type="Proteomes" id="UP000230842">
    <property type="component" value="Unassembled WGS sequence"/>
</dbReference>
<feature type="transmembrane region" description="Helical" evidence="6">
    <location>
        <begin position="77"/>
        <end position="96"/>
    </location>
</feature>
<dbReference type="PANTHER" id="PTHR43701:SF2">
    <property type="entry name" value="MEMBRANE TRANSPORTER PROTEIN YJNA-RELATED"/>
    <property type="match status" value="1"/>
</dbReference>
<evidence type="ECO:0000256" key="3">
    <source>
        <dbReference type="ARBA" id="ARBA00022692"/>
    </source>
</evidence>
<feature type="transmembrane region" description="Helical" evidence="6">
    <location>
        <begin position="151"/>
        <end position="182"/>
    </location>
</feature>
<accession>A0A0B2BTM7</accession>
<protein>
    <recommendedName>
        <fullName evidence="6">Probable membrane transporter protein</fullName>
    </recommendedName>
</protein>
<evidence type="ECO:0000256" key="1">
    <source>
        <dbReference type="ARBA" id="ARBA00004141"/>
    </source>
</evidence>
<feature type="transmembrane region" description="Helical" evidence="6">
    <location>
        <begin position="108"/>
        <end position="130"/>
    </location>
</feature>
<feature type="transmembrane region" description="Helical" evidence="6">
    <location>
        <begin position="269"/>
        <end position="288"/>
    </location>
</feature>
<feature type="transmembrane region" description="Helical" evidence="6">
    <location>
        <begin position="6"/>
        <end position="25"/>
    </location>
</feature>
<keyword evidence="4 6" id="KW-1133">Transmembrane helix</keyword>
<dbReference type="EMBL" id="PGEZ01000001">
    <property type="protein sequence ID" value="PJJ57129.1"/>
    <property type="molecule type" value="Genomic_DNA"/>
</dbReference>
<evidence type="ECO:0000313" key="9">
    <source>
        <dbReference type="Proteomes" id="UP000230842"/>
    </source>
</evidence>
<dbReference type="AlphaFoldDB" id="A0A0B2BTM7"/>
<keyword evidence="3 6" id="KW-0812">Transmembrane</keyword>
<evidence type="ECO:0000256" key="6">
    <source>
        <dbReference type="RuleBase" id="RU363041"/>
    </source>
</evidence>
<dbReference type="InterPro" id="IPR002781">
    <property type="entry name" value="TM_pro_TauE-like"/>
</dbReference>
<sequence length="325" mass="32239">MNEILTLSALSILVVSFGVGIVVGLTGMGGGALMTPALIFLGVNPTAAVANDLVAAAANKSVGAVVHAREGSPNLRLAAWLIVGSVPTAAAGAFIIDAVGTDESQTTFVKTAIGCALIFTAVTYTLRMYLGMRAAARGVVAGDTDPAVRPIPTLIVGAVGGLLVGITSVGSGSLIMVALLLLYPTLSAVRLVGTDLVQAVPLVMSAAITHVIVSGVDVGVLVPLIVGGMPGTFLGARIANRVPQAVVRRGIVIVLSLTGLTLLGVPPVAIGLIAAGLVILGPVVWALVREQVNRPVPAADSADGPAESAPQRSGSSGGSPGDHGA</sequence>
<name>A0A0B2BTM7_9ACTN</name>
<evidence type="ECO:0000256" key="2">
    <source>
        <dbReference type="ARBA" id="ARBA00009142"/>
    </source>
</evidence>
<organism evidence="8 9">
    <name type="scientific">Mumia flava</name>
    <dbReference type="NCBI Taxonomy" id="1348852"/>
    <lineage>
        <taxon>Bacteria</taxon>
        <taxon>Bacillati</taxon>
        <taxon>Actinomycetota</taxon>
        <taxon>Actinomycetes</taxon>
        <taxon>Propionibacteriales</taxon>
        <taxon>Nocardioidaceae</taxon>
        <taxon>Mumia</taxon>
    </lineage>
</organism>
<feature type="transmembrane region" description="Helical" evidence="6">
    <location>
        <begin position="246"/>
        <end position="263"/>
    </location>
</feature>
<dbReference type="RefSeq" id="WP_039340684.1">
    <property type="nucleotide sequence ID" value="NZ_PGEZ01000001.1"/>
</dbReference>
<gene>
    <name evidence="8" type="ORF">CLV56_1350</name>
</gene>
<feature type="compositionally biased region" description="Gly residues" evidence="7">
    <location>
        <begin position="315"/>
        <end position="325"/>
    </location>
</feature>
<dbReference type="OrthoDB" id="5189995at2"/>